<keyword evidence="2" id="KW-1185">Reference proteome</keyword>
<dbReference type="Proteomes" id="UP001178461">
    <property type="component" value="Chromosome 14"/>
</dbReference>
<accession>A0AA35L8U1</accession>
<dbReference type="AlphaFoldDB" id="A0AA35L8U1"/>
<protein>
    <submittedName>
        <fullName evidence="1">Uncharacterized protein</fullName>
    </submittedName>
</protein>
<reference evidence="1" key="1">
    <citation type="submission" date="2022-12" db="EMBL/GenBank/DDBJ databases">
        <authorList>
            <person name="Alioto T."/>
            <person name="Alioto T."/>
            <person name="Gomez Garrido J."/>
        </authorList>
    </citation>
    <scope>NUCLEOTIDE SEQUENCE</scope>
</reference>
<organism evidence="1 2">
    <name type="scientific">Podarcis lilfordi</name>
    <name type="common">Lilford's wall lizard</name>
    <dbReference type="NCBI Taxonomy" id="74358"/>
    <lineage>
        <taxon>Eukaryota</taxon>
        <taxon>Metazoa</taxon>
        <taxon>Chordata</taxon>
        <taxon>Craniata</taxon>
        <taxon>Vertebrata</taxon>
        <taxon>Euteleostomi</taxon>
        <taxon>Lepidosauria</taxon>
        <taxon>Squamata</taxon>
        <taxon>Bifurcata</taxon>
        <taxon>Unidentata</taxon>
        <taxon>Episquamata</taxon>
        <taxon>Laterata</taxon>
        <taxon>Lacertibaenia</taxon>
        <taxon>Lacertidae</taxon>
        <taxon>Podarcis</taxon>
    </lineage>
</organism>
<name>A0AA35L8U1_9SAUR</name>
<evidence type="ECO:0000313" key="2">
    <source>
        <dbReference type="Proteomes" id="UP001178461"/>
    </source>
</evidence>
<evidence type="ECO:0000313" key="1">
    <source>
        <dbReference type="EMBL" id="CAI5791930.1"/>
    </source>
</evidence>
<gene>
    <name evidence="1" type="ORF">PODLI_1B034226</name>
</gene>
<proteinExistence type="predicted"/>
<sequence>MAMKKQGAVEEELERAPACGACAEAESPWRGRSLAAKREAARLLESGGGAGLGFGAPAQCAPLRSVRLRSGRLLRREEEEEDAPEVIYNVGPAAGSRAASAADGAGLGRRVLRGRTRARWSVLNCPGTHLRNKIGTTGRGDLAFICPFRISTGMKLNL</sequence>
<dbReference type="EMBL" id="OX395139">
    <property type="protein sequence ID" value="CAI5791930.1"/>
    <property type="molecule type" value="Genomic_DNA"/>
</dbReference>